<proteinExistence type="predicted"/>
<organism evidence="3 4">
    <name type="scientific">Streptomyces albiflavescens</name>
    <dbReference type="NCBI Taxonomy" id="1623582"/>
    <lineage>
        <taxon>Bacteria</taxon>
        <taxon>Bacillati</taxon>
        <taxon>Actinomycetota</taxon>
        <taxon>Actinomycetes</taxon>
        <taxon>Kitasatosporales</taxon>
        <taxon>Streptomycetaceae</taxon>
        <taxon>Streptomyces</taxon>
    </lineage>
</organism>
<dbReference type="PANTHER" id="PTHR43441">
    <property type="entry name" value="RIBOSOMAL-PROTEIN-SERINE ACETYLTRANSFERASE"/>
    <property type="match status" value="1"/>
</dbReference>
<keyword evidence="4" id="KW-1185">Reference proteome</keyword>
<protein>
    <submittedName>
        <fullName evidence="3">Acetyltransferase</fullName>
    </submittedName>
</protein>
<dbReference type="AlphaFoldDB" id="A0A918D2J2"/>
<dbReference type="Proteomes" id="UP000600365">
    <property type="component" value="Unassembled WGS sequence"/>
</dbReference>
<feature type="region of interest" description="Disordered" evidence="1">
    <location>
        <begin position="1"/>
        <end position="33"/>
    </location>
</feature>
<accession>A0A918D2J2</accession>
<evidence type="ECO:0000256" key="1">
    <source>
        <dbReference type="SAM" id="MobiDB-lite"/>
    </source>
</evidence>
<name>A0A918D2J2_9ACTN</name>
<dbReference type="Pfam" id="PF13302">
    <property type="entry name" value="Acetyltransf_3"/>
    <property type="match status" value="1"/>
</dbReference>
<dbReference type="SUPFAM" id="SSF55729">
    <property type="entry name" value="Acyl-CoA N-acyltransferases (Nat)"/>
    <property type="match status" value="1"/>
</dbReference>
<evidence type="ECO:0000313" key="4">
    <source>
        <dbReference type="Proteomes" id="UP000600365"/>
    </source>
</evidence>
<sequence length="396" mass="42368">MGGDSVGDLGEAMGGDSVGDLGEAMGGEASGHPAADQVAEAVAGCVALLRTAAGRDWDGVNAGRMEWSCRRTAEHIADDLIAYAGQLAGRATEAYVPFEIVMEDGTDNAGVVDVIETTGALFAATVRTTPREVRAFHPYPFRSANREGFAAMGIAEVLLHTHDIAEGLGLRYEPPAALCEGVLTRIFPHVRPGPSPWRTLLWATGRGELPGRAPVTEWRWSNNLVIESERLTLQGVTPAAAAELRAGGTGGFEWIEGGPFEGTRDAAGMVVKAYEGGVHRPEWGMFVLVRREDGRAVGGMGFHGAPDEEGRAEVGYDLAVNARGNGYATEALRALAAWALAREDVQFLFAAIDRANKPSQHVISRAGFTRVSEDVERYAYELRGMDRSLRLHAREA</sequence>
<dbReference type="InterPro" id="IPR016181">
    <property type="entry name" value="Acyl_CoA_acyltransferase"/>
</dbReference>
<dbReference type="GO" id="GO:1990189">
    <property type="term" value="F:protein N-terminal-serine acetyltransferase activity"/>
    <property type="evidence" value="ECO:0007669"/>
    <property type="project" value="TreeGrafter"/>
</dbReference>
<feature type="domain" description="N-acetyltransferase" evidence="2">
    <location>
        <begin position="231"/>
        <end position="387"/>
    </location>
</feature>
<dbReference type="GO" id="GO:0008999">
    <property type="term" value="F:protein-N-terminal-alanine acetyltransferase activity"/>
    <property type="evidence" value="ECO:0007669"/>
    <property type="project" value="TreeGrafter"/>
</dbReference>
<gene>
    <name evidence="3" type="ORF">GCM10011579_026870</name>
</gene>
<dbReference type="PANTHER" id="PTHR43441:SF6">
    <property type="entry name" value="N-ACETYLTRANSFERASE DOMAIN-CONTAINING PROTEIN"/>
    <property type="match status" value="1"/>
</dbReference>
<evidence type="ECO:0000313" key="3">
    <source>
        <dbReference type="EMBL" id="GGN61033.1"/>
    </source>
</evidence>
<dbReference type="InterPro" id="IPR000182">
    <property type="entry name" value="GNAT_dom"/>
</dbReference>
<reference evidence="3 4" key="1">
    <citation type="journal article" date="2014" name="Int. J. Syst. Evol. Microbiol.">
        <title>Complete genome sequence of Corynebacterium casei LMG S-19264T (=DSM 44701T), isolated from a smear-ripened cheese.</title>
        <authorList>
            <consortium name="US DOE Joint Genome Institute (JGI-PGF)"/>
            <person name="Walter F."/>
            <person name="Albersmeier A."/>
            <person name="Kalinowski J."/>
            <person name="Ruckert C."/>
        </authorList>
    </citation>
    <scope>NUCLEOTIDE SEQUENCE [LARGE SCALE GENOMIC DNA]</scope>
    <source>
        <strain evidence="3 4">CGMCC 4.7111</strain>
    </source>
</reference>
<dbReference type="GO" id="GO:0005737">
    <property type="term" value="C:cytoplasm"/>
    <property type="evidence" value="ECO:0007669"/>
    <property type="project" value="TreeGrafter"/>
</dbReference>
<dbReference type="Gene3D" id="3.40.630.30">
    <property type="match status" value="1"/>
</dbReference>
<comment type="caution">
    <text evidence="3">The sequence shown here is derived from an EMBL/GenBank/DDBJ whole genome shotgun (WGS) entry which is preliminary data.</text>
</comment>
<dbReference type="EMBL" id="BMMM01000004">
    <property type="protein sequence ID" value="GGN61033.1"/>
    <property type="molecule type" value="Genomic_DNA"/>
</dbReference>
<dbReference type="PROSITE" id="PS51186">
    <property type="entry name" value="GNAT"/>
    <property type="match status" value="1"/>
</dbReference>
<evidence type="ECO:0000259" key="2">
    <source>
        <dbReference type="PROSITE" id="PS51186"/>
    </source>
</evidence>
<dbReference type="InterPro" id="IPR051908">
    <property type="entry name" value="Ribosomal_N-acetyltransferase"/>
</dbReference>